<dbReference type="GO" id="GO:0008298">
    <property type="term" value="P:intracellular mRNA localization"/>
    <property type="evidence" value="ECO:0007669"/>
    <property type="project" value="TreeGrafter"/>
</dbReference>
<dbReference type="EMBL" id="FR824236">
    <property type="protein sequence ID" value="CCA23354.1"/>
    <property type="molecule type" value="Genomic_DNA"/>
</dbReference>
<feature type="coiled-coil region" evidence="1">
    <location>
        <begin position="166"/>
        <end position="305"/>
    </location>
</feature>
<evidence type="ECO:0000256" key="1">
    <source>
        <dbReference type="SAM" id="Coils"/>
    </source>
</evidence>
<feature type="region of interest" description="Disordered" evidence="2">
    <location>
        <begin position="427"/>
        <end position="519"/>
    </location>
</feature>
<name>F0WPV3_9STRA</name>
<proteinExistence type="predicted"/>
<dbReference type="GO" id="GO:0005783">
    <property type="term" value="C:endoplasmic reticulum"/>
    <property type="evidence" value="ECO:0007669"/>
    <property type="project" value="TreeGrafter"/>
</dbReference>
<dbReference type="AlphaFoldDB" id="F0WPV3"/>
<sequence length="519" mass="58702">MSEPSSPQNETDVAITDEKPVVNPSTVVEKLLKPDKVEHDAKIAALNAEIQNLRDRTTAIRAGLDGIQNGRTGYGDQIQAAKNKYAELRAEKDKLLSERNDLNAKNRQAHDKKDKLISSQRSLRSNLKFITKEEIEEEISRLCHQQETRSMTLMEEKRLIKEIEALQQSKDHASKYSQERDTIEKQNGLLKNFKAELAAKNKEIDGVQEKMTEAKEELDKLYALNAAEQQQGKYSVLMSERKEIWAELDAKYQTIRELRDAFKEANDKYYENVRAIREKKRLERQLEEERQKQEYEVKLAEYEQEVAKLHPYQNQLDICEALIIYFEKNFAKELNNDHTDQADSNSNALPELDGMKPLQRKTEDFMAPTRDDGRKKGKRGGKKGKKDQKISLPMVQLESLGSVGLLPPPKVSAVQATIDAIKEKKEWYQKQTCKKSESPTSDETEKITKAPSAEPNVVSKKQSRRDFTSADEHAFPTLGSSAGDAGDGSSWGPPASVESPETLASLSPPSEVVVADLEA</sequence>
<feature type="coiled-coil region" evidence="1">
    <location>
        <begin position="36"/>
        <end position="112"/>
    </location>
</feature>
<organism evidence="3">
    <name type="scientific">Albugo laibachii Nc14</name>
    <dbReference type="NCBI Taxonomy" id="890382"/>
    <lineage>
        <taxon>Eukaryota</taxon>
        <taxon>Sar</taxon>
        <taxon>Stramenopiles</taxon>
        <taxon>Oomycota</taxon>
        <taxon>Peronosporomycetes</taxon>
        <taxon>Albuginales</taxon>
        <taxon>Albuginaceae</taxon>
        <taxon>Albugo</taxon>
    </lineage>
</organism>
<reference evidence="3" key="1">
    <citation type="journal article" date="2011" name="PLoS Biol.">
        <title>Gene gain and loss during evolution of obligate parasitism in the white rust pathogen of Arabidopsis thaliana.</title>
        <authorList>
            <person name="Kemen E."/>
            <person name="Gardiner A."/>
            <person name="Schultz-Larsen T."/>
            <person name="Kemen A.C."/>
            <person name="Balmuth A.L."/>
            <person name="Robert-Seilaniantz A."/>
            <person name="Bailey K."/>
            <person name="Holub E."/>
            <person name="Studholme D.J."/>
            <person name="Maclean D."/>
            <person name="Jones J.D."/>
        </authorList>
    </citation>
    <scope>NUCLEOTIDE SEQUENCE</scope>
</reference>
<protein>
    <submittedName>
        <fullName evidence="3">Uncharacterized protein AlNc14C191G8444</fullName>
    </submittedName>
</protein>
<evidence type="ECO:0000256" key="2">
    <source>
        <dbReference type="SAM" id="MobiDB-lite"/>
    </source>
</evidence>
<dbReference type="GO" id="GO:0042175">
    <property type="term" value="C:nuclear outer membrane-endoplasmic reticulum membrane network"/>
    <property type="evidence" value="ECO:0007669"/>
    <property type="project" value="TreeGrafter"/>
</dbReference>
<feature type="region of interest" description="Disordered" evidence="2">
    <location>
        <begin position="1"/>
        <end position="20"/>
    </location>
</feature>
<feature type="compositionally biased region" description="Basic and acidic residues" evidence="2">
    <location>
        <begin position="464"/>
        <end position="474"/>
    </location>
</feature>
<feature type="compositionally biased region" description="Basic and acidic residues" evidence="2">
    <location>
        <begin position="360"/>
        <end position="374"/>
    </location>
</feature>
<dbReference type="GO" id="GO:0003729">
    <property type="term" value="F:mRNA binding"/>
    <property type="evidence" value="ECO:0007669"/>
    <property type="project" value="TreeGrafter"/>
</dbReference>
<reference evidence="3" key="2">
    <citation type="submission" date="2011-02" db="EMBL/GenBank/DDBJ databases">
        <authorList>
            <person name="MacLean D."/>
        </authorList>
    </citation>
    <scope>NUCLEOTIDE SEQUENCE</scope>
</reference>
<dbReference type="PANTHER" id="PTHR31027">
    <property type="entry name" value="NUCLEAR SEGREGATION PROTEIN BFR1"/>
    <property type="match status" value="1"/>
</dbReference>
<evidence type="ECO:0000313" key="3">
    <source>
        <dbReference type="EMBL" id="CCA23354.1"/>
    </source>
</evidence>
<gene>
    <name evidence="3" type="primary">AlNc14C191G8444</name>
    <name evidence="3" type="ORF">ALNC14_094970</name>
</gene>
<keyword evidence="1" id="KW-0175">Coiled coil</keyword>
<dbReference type="InterPro" id="IPR039604">
    <property type="entry name" value="Bfr1"/>
</dbReference>
<feature type="compositionally biased region" description="Low complexity" evidence="2">
    <location>
        <begin position="479"/>
        <end position="490"/>
    </location>
</feature>
<feature type="region of interest" description="Disordered" evidence="2">
    <location>
        <begin position="337"/>
        <end position="393"/>
    </location>
</feature>
<dbReference type="GO" id="GO:1990904">
    <property type="term" value="C:ribonucleoprotein complex"/>
    <property type="evidence" value="ECO:0007669"/>
    <property type="project" value="TreeGrafter"/>
</dbReference>
<dbReference type="HOGENOM" id="CLU_538051_0_0_1"/>
<feature type="compositionally biased region" description="Basic residues" evidence="2">
    <location>
        <begin position="375"/>
        <end position="386"/>
    </location>
</feature>
<accession>F0WPV3</accession>
<feature type="compositionally biased region" description="Polar residues" evidence="2">
    <location>
        <begin position="1"/>
        <end position="11"/>
    </location>
</feature>
<dbReference type="PANTHER" id="PTHR31027:SF2">
    <property type="entry name" value="LEBERCILIN DOMAIN-CONTAINING PROTEIN"/>
    <property type="match status" value="1"/>
</dbReference>